<feature type="domain" description="Sialate O-acetylesterase" evidence="3">
    <location>
        <begin position="294"/>
        <end position="388"/>
    </location>
</feature>
<dbReference type="PANTHER" id="PTHR22901">
    <property type="entry name" value="SIALATE O-ACETYLESTERASE"/>
    <property type="match status" value="1"/>
</dbReference>
<evidence type="ECO:0000259" key="3">
    <source>
        <dbReference type="Pfam" id="PF03629"/>
    </source>
</evidence>
<keyword evidence="5" id="KW-1185">Reference proteome</keyword>
<dbReference type="Gene3D" id="3.40.50.1110">
    <property type="entry name" value="SGNH hydrolase"/>
    <property type="match status" value="1"/>
</dbReference>
<dbReference type="Proteomes" id="UP001597375">
    <property type="component" value="Unassembled WGS sequence"/>
</dbReference>
<dbReference type="Pfam" id="PF03629">
    <property type="entry name" value="SASA"/>
    <property type="match status" value="2"/>
</dbReference>
<protein>
    <submittedName>
        <fullName evidence="4">Sialate O-acetylesterase</fullName>
    </submittedName>
</protein>
<evidence type="ECO:0000313" key="4">
    <source>
        <dbReference type="EMBL" id="MFD2256658.1"/>
    </source>
</evidence>
<keyword evidence="2" id="KW-0732">Signal</keyword>
<comment type="caution">
    <text evidence="4">The sequence shown here is derived from an EMBL/GenBank/DDBJ whole genome shotgun (WGS) entry which is preliminary data.</text>
</comment>
<evidence type="ECO:0000256" key="1">
    <source>
        <dbReference type="ARBA" id="ARBA00022801"/>
    </source>
</evidence>
<proteinExistence type="predicted"/>
<dbReference type="Gene3D" id="2.60.40.10">
    <property type="entry name" value="Immunoglobulins"/>
    <property type="match status" value="1"/>
</dbReference>
<accession>A0ABW5D6C9</accession>
<evidence type="ECO:0000313" key="5">
    <source>
        <dbReference type="Proteomes" id="UP001597375"/>
    </source>
</evidence>
<dbReference type="InterPro" id="IPR039329">
    <property type="entry name" value="SIAE"/>
</dbReference>
<dbReference type="InterPro" id="IPR036514">
    <property type="entry name" value="SGNH_hydro_sf"/>
</dbReference>
<evidence type="ECO:0000256" key="2">
    <source>
        <dbReference type="SAM" id="SignalP"/>
    </source>
</evidence>
<dbReference type="EMBL" id="JBHUIT010000010">
    <property type="protein sequence ID" value="MFD2256658.1"/>
    <property type="molecule type" value="Genomic_DNA"/>
</dbReference>
<dbReference type="InterPro" id="IPR013783">
    <property type="entry name" value="Ig-like_fold"/>
</dbReference>
<dbReference type="RefSeq" id="WP_386819950.1">
    <property type="nucleotide sequence ID" value="NZ_JBHUIT010000010.1"/>
</dbReference>
<dbReference type="PANTHER" id="PTHR22901:SF0">
    <property type="entry name" value="SIALATE O-ACETYLESTERASE"/>
    <property type="match status" value="1"/>
</dbReference>
<feature type="chain" id="PRO_5047344793" evidence="2">
    <location>
        <begin position="26"/>
        <end position="526"/>
    </location>
</feature>
<dbReference type="InterPro" id="IPR005181">
    <property type="entry name" value="SASA"/>
</dbReference>
<feature type="domain" description="Sialate O-acetylesterase" evidence="3">
    <location>
        <begin position="112"/>
        <end position="216"/>
    </location>
</feature>
<feature type="signal peptide" evidence="2">
    <location>
        <begin position="1"/>
        <end position="25"/>
    </location>
</feature>
<gene>
    <name evidence="4" type="ORF">ACFSSA_08220</name>
</gene>
<keyword evidence="1" id="KW-0378">Hydrolase</keyword>
<reference evidence="5" key="1">
    <citation type="journal article" date="2019" name="Int. J. Syst. Evol. Microbiol.">
        <title>The Global Catalogue of Microorganisms (GCM) 10K type strain sequencing project: providing services to taxonomists for standard genome sequencing and annotation.</title>
        <authorList>
            <consortium name="The Broad Institute Genomics Platform"/>
            <consortium name="The Broad Institute Genome Sequencing Center for Infectious Disease"/>
            <person name="Wu L."/>
            <person name="Ma J."/>
        </authorList>
    </citation>
    <scope>NUCLEOTIDE SEQUENCE [LARGE SCALE GENOMIC DNA]</scope>
    <source>
        <strain evidence="5">CGMCC 4.7106</strain>
    </source>
</reference>
<sequence length="526" mass="58443">MKNNTSTFYHRLAAAITLLASPLLAEVQPAMVFTDGAVLQREEPVRIWGKAAVGEIVTVDFTGQKCSATADEAGEWMVTLEPLATNAVGEKLTFTGTETPEPIVLEDVLVGEVWLAGGQSNMASTMTTYRKVTQPDIDSANDPLLRCFTVPRLFFPEQKPMAGITWKPSNPQTVGNFTATGYYFAKNLREKLNVPIGIISCSVGGTPAEAWMSRETLASKPDLKRIIDSYDQHVANAYKDEADYLNQLQEFENAVKAAAKEGKKKPKPQELMGPRNFKRPAGLHEGMLTKVIPSTIRGVIWYQGENNASSSTGFHYRRVFSTLIEEWRKEFRNPQLPFLFVQLATLDFKDGPEWPELRDSQLWVEENVANTGMVVAADGGERKDIHPHSKKLVGSRLSLLARNMVYGEEDLVARGPYLKRHRVVGSAIELDFKNTGSGLVLKKSPENPFEIAGADGEFFPAQAQLIDDKIRVSAESVSEPKFVRYGWHKWFIPTIYNTEDLPASPFQTGNLPAATEGRFLLDSLNK</sequence>
<organism evidence="4 5">
    <name type="scientific">Luteolibacter algae</name>
    <dbReference type="NCBI Taxonomy" id="454151"/>
    <lineage>
        <taxon>Bacteria</taxon>
        <taxon>Pseudomonadati</taxon>
        <taxon>Verrucomicrobiota</taxon>
        <taxon>Verrucomicrobiia</taxon>
        <taxon>Verrucomicrobiales</taxon>
        <taxon>Verrucomicrobiaceae</taxon>
        <taxon>Luteolibacter</taxon>
    </lineage>
</organism>
<name>A0ABW5D6C9_9BACT</name>
<dbReference type="SUPFAM" id="SSF52266">
    <property type="entry name" value="SGNH hydrolase"/>
    <property type="match status" value="1"/>
</dbReference>